<comment type="caution">
    <text evidence="2">The sequence shown here is derived from an EMBL/GenBank/DDBJ whole genome shotgun (WGS) entry which is preliminary data.</text>
</comment>
<dbReference type="AlphaFoldDB" id="A0A8H8U966"/>
<dbReference type="Proteomes" id="UP000443090">
    <property type="component" value="Unassembled WGS sequence"/>
</dbReference>
<accession>A0A8H8U966</accession>
<protein>
    <recommendedName>
        <fullName evidence="4">Tyrosine specific protein phosphatases domain-containing protein</fullName>
    </recommendedName>
</protein>
<sequence length="228" mass="25275">MTSKSDEARALQPPFIPIDGLSNFRDIGGWPIQNSLSLLLPLRHKPIFRTTHNKNPHRYPLPRPRSNTPHPHRYSPAESPAHNHNIRPPQHATDLPRRRHKTSRWHTPGLVPRIRRGGVYAREGRDEGIVTAFLSILAHGALPAFRPILLHLAATPAPEPCLVHCTTGNNRSGVFTGILLSLLGVSAEVVAREYALSEVGLRGGRDAVVERLLGNPRFREVVGGREEA</sequence>
<dbReference type="SUPFAM" id="SSF52799">
    <property type="entry name" value="(Phosphotyrosine protein) phosphatases II"/>
    <property type="match status" value="1"/>
</dbReference>
<dbReference type="InterPro" id="IPR026893">
    <property type="entry name" value="Tyr/Ser_Pase_IphP-type"/>
</dbReference>
<dbReference type="OrthoDB" id="449382at2759"/>
<gene>
    <name evidence="2" type="ORF">LOCC1_G005029</name>
</gene>
<proteinExistence type="predicted"/>
<evidence type="ECO:0000256" key="1">
    <source>
        <dbReference type="SAM" id="MobiDB-lite"/>
    </source>
</evidence>
<dbReference type="InterPro" id="IPR016130">
    <property type="entry name" value="Tyr_Pase_AS"/>
</dbReference>
<name>A0A8H8U966_9HELO</name>
<reference evidence="2 3" key="1">
    <citation type="submission" date="2018-05" db="EMBL/GenBank/DDBJ databases">
        <title>Genome sequencing and assembly of the regulated plant pathogen Lachnellula willkommii and related sister species for the development of diagnostic species identification markers.</title>
        <authorList>
            <person name="Giroux E."/>
            <person name="Bilodeau G."/>
        </authorList>
    </citation>
    <scope>NUCLEOTIDE SEQUENCE [LARGE SCALE GENOMIC DNA]</scope>
    <source>
        <strain evidence="2 3">CBS 160.35</strain>
    </source>
</reference>
<dbReference type="Pfam" id="PF13350">
    <property type="entry name" value="Y_phosphatase3"/>
    <property type="match status" value="1"/>
</dbReference>
<keyword evidence="3" id="KW-1185">Reference proteome</keyword>
<evidence type="ECO:0000313" key="3">
    <source>
        <dbReference type="Proteomes" id="UP000443090"/>
    </source>
</evidence>
<dbReference type="EMBL" id="QGMI01000578">
    <property type="protein sequence ID" value="TVY38730.1"/>
    <property type="molecule type" value="Genomic_DNA"/>
</dbReference>
<evidence type="ECO:0000313" key="2">
    <source>
        <dbReference type="EMBL" id="TVY38730.1"/>
    </source>
</evidence>
<evidence type="ECO:0008006" key="4">
    <source>
        <dbReference type="Google" id="ProtNLM"/>
    </source>
</evidence>
<dbReference type="PROSITE" id="PS00383">
    <property type="entry name" value="TYR_PHOSPHATASE_1"/>
    <property type="match status" value="1"/>
</dbReference>
<dbReference type="GO" id="GO:0004721">
    <property type="term" value="F:phosphoprotein phosphatase activity"/>
    <property type="evidence" value="ECO:0007669"/>
    <property type="project" value="InterPro"/>
</dbReference>
<organism evidence="2 3">
    <name type="scientific">Lachnellula occidentalis</name>
    <dbReference type="NCBI Taxonomy" id="215460"/>
    <lineage>
        <taxon>Eukaryota</taxon>
        <taxon>Fungi</taxon>
        <taxon>Dikarya</taxon>
        <taxon>Ascomycota</taxon>
        <taxon>Pezizomycotina</taxon>
        <taxon>Leotiomycetes</taxon>
        <taxon>Helotiales</taxon>
        <taxon>Lachnaceae</taxon>
        <taxon>Lachnellula</taxon>
    </lineage>
</organism>
<feature type="non-terminal residue" evidence="2">
    <location>
        <position position="1"/>
    </location>
</feature>
<feature type="region of interest" description="Disordered" evidence="1">
    <location>
        <begin position="49"/>
        <end position="104"/>
    </location>
</feature>
<dbReference type="Gene3D" id="3.90.190.10">
    <property type="entry name" value="Protein tyrosine phosphatase superfamily"/>
    <property type="match status" value="1"/>
</dbReference>
<dbReference type="InterPro" id="IPR029021">
    <property type="entry name" value="Prot-tyrosine_phosphatase-like"/>
</dbReference>